<evidence type="ECO:0000256" key="1">
    <source>
        <dbReference type="ARBA" id="ARBA00005417"/>
    </source>
</evidence>
<dbReference type="Pfam" id="PF09383">
    <property type="entry name" value="NIL"/>
    <property type="match status" value="1"/>
</dbReference>
<evidence type="ECO:0000256" key="7">
    <source>
        <dbReference type="ARBA" id="ARBA00022970"/>
    </source>
</evidence>
<dbReference type="GO" id="GO:0005886">
    <property type="term" value="C:plasma membrane"/>
    <property type="evidence" value="ECO:0007669"/>
    <property type="project" value="UniProtKB-ARBA"/>
</dbReference>
<keyword evidence="8" id="KW-0472">Membrane</keyword>
<sequence>MTERIQLSGVSKDYPARGKGDPVRVLRDVDISVRAGEVYGLIGRSGAGKSTLLRMINGLEAPTEGRVLVDGVDVQALPPVELRTLRHSIGMVFQQFNLWNSRTVFSNIATPLKLAGWKDDEISRRVAELLDFVGLGGKAFARPRQLSGGQKQRVGIARAIAAKPSVLLADEATSALDPQTTTEIVDLLRSVNQEFGITIVVVTHEMDVMSQLADRVSILSDGDVVESGDIHQILARPQHPVTANLVGSYTRTFLSDDQRAELASSFAGRRISVAMDGAVAEGPLLSSLARIHEVDFSIIQGGVARVKNLPYGQLSLALHGEDAAVDRFVAALSTKTEVTAW</sequence>
<dbReference type="InterPro" id="IPR018449">
    <property type="entry name" value="NIL_domain"/>
</dbReference>
<dbReference type="PROSITE" id="PS50893">
    <property type="entry name" value="ABC_TRANSPORTER_2"/>
    <property type="match status" value="1"/>
</dbReference>
<dbReference type="InterPro" id="IPR045865">
    <property type="entry name" value="ACT-like_dom_sf"/>
</dbReference>
<protein>
    <submittedName>
        <fullName evidence="12">Methionine ABC transporter ATP-binding protein</fullName>
    </submittedName>
</protein>
<dbReference type="RefSeq" id="WP_350350126.1">
    <property type="nucleotide sequence ID" value="NZ_CP158357.1"/>
</dbReference>
<evidence type="ECO:0000256" key="9">
    <source>
        <dbReference type="ARBA" id="ARBA00054718"/>
    </source>
</evidence>
<keyword evidence="7" id="KW-0029">Amino-acid transport</keyword>
<dbReference type="Pfam" id="PF00005">
    <property type="entry name" value="ABC_tran"/>
    <property type="match status" value="1"/>
</dbReference>
<dbReference type="GO" id="GO:0005524">
    <property type="term" value="F:ATP binding"/>
    <property type="evidence" value="ECO:0007669"/>
    <property type="project" value="UniProtKB-KW"/>
</dbReference>
<dbReference type="InterPro" id="IPR050086">
    <property type="entry name" value="MetN_ABC_transporter-like"/>
</dbReference>
<dbReference type="InterPro" id="IPR003593">
    <property type="entry name" value="AAA+_ATPase"/>
</dbReference>
<evidence type="ECO:0000256" key="6">
    <source>
        <dbReference type="ARBA" id="ARBA00022967"/>
    </source>
</evidence>
<dbReference type="SMART" id="SM00930">
    <property type="entry name" value="NIL"/>
    <property type="match status" value="1"/>
</dbReference>
<dbReference type="SMART" id="SM00382">
    <property type="entry name" value="AAA"/>
    <property type="match status" value="1"/>
</dbReference>
<dbReference type="InterPro" id="IPR003439">
    <property type="entry name" value="ABC_transporter-like_ATP-bd"/>
</dbReference>
<keyword evidence="5 12" id="KW-0067">ATP-binding</keyword>
<evidence type="ECO:0000256" key="8">
    <source>
        <dbReference type="ARBA" id="ARBA00023136"/>
    </source>
</evidence>
<dbReference type="InterPro" id="IPR041701">
    <property type="entry name" value="MetN_ABC"/>
</dbReference>
<keyword evidence="4" id="KW-0547">Nucleotide-binding</keyword>
<dbReference type="FunFam" id="3.40.50.300:FF:000056">
    <property type="entry name" value="Cell division ATP-binding protein FtsE"/>
    <property type="match status" value="1"/>
</dbReference>
<evidence type="ECO:0000313" key="12">
    <source>
        <dbReference type="EMBL" id="XBX76480.1"/>
    </source>
</evidence>
<comment type="function">
    <text evidence="9">Part of the ABC transporter FtsEX involved in cellular division. Has ATPase activity.</text>
</comment>
<dbReference type="SUPFAM" id="SSF55021">
    <property type="entry name" value="ACT-like"/>
    <property type="match status" value="1"/>
</dbReference>
<gene>
    <name evidence="12" type="ORF">ABS642_11180</name>
</gene>
<name>A0AAU7VR27_9MICO</name>
<comment type="similarity">
    <text evidence="1">Belongs to the ABC transporter superfamily.</text>
</comment>
<evidence type="ECO:0000256" key="3">
    <source>
        <dbReference type="ARBA" id="ARBA00022475"/>
    </source>
</evidence>
<dbReference type="AlphaFoldDB" id="A0AAU7VR27"/>
<dbReference type="EMBL" id="CP158357">
    <property type="protein sequence ID" value="XBX76480.1"/>
    <property type="molecule type" value="Genomic_DNA"/>
</dbReference>
<dbReference type="SUPFAM" id="SSF52540">
    <property type="entry name" value="P-loop containing nucleoside triphosphate hydrolases"/>
    <property type="match status" value="1"/>
</dbReference>
<keyword evidence="3" id="KW-1003">Cell membrane</keyword>
<dbReference type="GO" id="GO:0006865">
    <property type="term" value="P:amino acid transport"/>
    <property type="evidence" value="ECO:0007669"/>
    <property type="project" value="UniProtKB-KW"/>
</dbReference>
<feature type="domain" description="ABC transporter" evidence="11">
    <location>
        <begin position="5"/>
        <end position="246"/>
    </location>
</feature>
<dbReference type="Gene3D" id="3.30.70.260">
    <property type="match status" value="1"/>
</dbReference>
<evidence type="ECO:0000256" key="5">
    <source>
        <dbReference type="ARBA" id="ARBA00022840"/>
    </source>
</evidence>
<comment type="subunit">
    <text evidence="10">Homodimer. Forms a membrane-associated complex with FtsX.</text>
</comment>
<dbReference type="GO" id="GO:0016887">
    <property type="term" value="F:ATP hydrolysis activity"/>
    <property type="evidence" value="ECO:0007669"/>
    <property type="project" value="InterPro"/>
</dbReference>
<dbReference type="Gene3D" id="3.40.50.300">
    <property type="entry name" value="P-loop containing nucleotide triphosphate hydrolases"/>
    <property type="match status" value="1"/>
</dbReference>
<keyword evidence="2" id="KW-0813">Transport</keyword>
<dbReference type="InterPro" id="IPR027417">
    <property type="entry name" value="P-loop_NTPase"/>
</dbReference>
<dbReference type="PROSITE" id="PS00211">
    <property type="entry name" value="ABC_TRANSPORTER_1"/>
    <property type="match status" value="1"/>
</dbReference>
<evidence type="ECO:0000256" key="4">
    <source>
        <dbReference type="ARBA" id="ARBA00022741"/>
    </source>
</evidence>
<dbReference type="InterPro" id="IPR017871">
    <property type="entry name" value="ABC_transporter-like_CS"/>
</dbReference>
<evidence type="ECO:0000256" key="2">
    <source>
        <dbReference type="ARBA" id="ARBA00022448"/>
    </source>
</evidence>
<proteinExistence type="inferred from homology"/>
<organism evidence="12">
    <name type="scientific">Microbacterium sp. A8/3-1</name>
    <dbReference type="NCBI Taxonomy" id="3160749"/>
    <lineage>
        <taxon>Bacteria</taxon>
        <taxon>Bacillati</taxon>
        <taxon>Actinomycetota</taxon>
        <taxon>Actinomycetes</taxon>
        <taxon>Micrococcales</taxon>
        <taxon>Microbacteriaceae</taxon>
        <taxon>Microbacterium</taxon>
    </lineage>
</organism>
<reference evidence="12" key="1">
    <citation type="submission" date="2024-06" db="EMBL/GenBank/DDBJ databases">
        <title>Draft genome sequence of Microbacterium sp. strain A8/3-1, isolated from Oxytropis tragacanthoides Fisch. ex DC. Root nodules in the Altai region of Russia.</title>
        <authorList>
            <person name="Sazanova A."/>
            <person name="Guro P."/>
            <person name="Kuznetsova I."/>
            <person name="Belimov A."/>
            <person name="Safronova V."/>
        </authorList>
    </citation>
    <scope>NUCLEOTIDE SEQUENCE</scope>
    <source>
        <strain evidence="12">A8/3-1</strain>
    </source>
</reference>
<evidence type="ECO:0000256" key="10">
    <source>
        <dbReference type="ARBA" id="ARBA00063837"/>
    </source>
</evidence>
<evidence type="ECO:0000259" key="11">
    <source>
        <dbReference type="PROSITE" id="PS50893"/>
    </source>
</evidence>
<keyword evidence="6" id="KW-1278">Translocase</keyword>
<dbReference type="PANTHER" id="PTHR43166:SF30">
    <property type="entry name" value="METHIONINE IMPORT ATP-BINDING PROTEIN METN"/>
    <property type="match status" value="1"/>
</dbReference>
<dbReference type="CDD" id="cd03258">
    <property type="entry name" value="ABC_MetN_methionine_transporter"/>
    <property type="match status" value="1"/>
</dbReference>
<accession>A0AAU7VR27</accession>
<dbReference type="PANTHER" id="PTHR43166">
    <property type="entry name" value="AMINO ACID IMPORT ATP-BINDING PROTEIN"/>
    <property type="match status" value="1"/>
</dbReference>